<dbReference type="SMART" id="SM00490">
    <property type="entry name" value="HELICc"/>
    <property type="match status" value="1"/>
</dbReference>
<keyword evidence="4" id="KW-0067">ATP-binding</keyword>
<dbReference type="Pfam" id="PF21010">
    <property type="entry name" value="HA2_C"/>
    <property type="match status" value="1"/>
</dbReference>
<accession>A0A8D8VVK1</accession>
<evidence type="ECO:0000259" key="6">
    <source>
        <dbReference type="PROSITE" id="PS51192"/>
    </source>
</evidence>
<dbReference type="EMBL" id="HBUF01093038">
    <property type="protein sequence ID" value="CAG6636138.1"/>
    <property type="molecule type" value="Transcribed_RNA"/>
</dbReference>
<evidence type="ECO:0000256" key="2">
    <source>
        <dbReference type="ARBA" id="ARBA00022741"/>
    </source>
</evidence>
<evidence type="ECO:0000313" key="8">
    <source>
        <dbReference type="EMBL" id="CAG6636138.1"/>
    </source>
</evidence>
<name>A0A8D8VVK1_9HEMI</name>
<dbReference type="EC" id="3.6.4.13" evidence="1"/>
<evidence type="ECO:0000256" key="4">
    <source>
        <dbReference type="ARBA" id="ARBA00022840"/>
    </source>
</evidence>
<dbReference type="Pfam" id="PF00271">
    <property type="entry name" value="Helicase_C"/>
    <property type="match status" value="1"/>
</dbReference>
<feature type="domain" description="Helicase ATP-binding" evidence="6">
    <location>
        <begin position="61"/>
        <end position="212"/>
    </location>
</feature>
<dbReference type="InterPro" id="IPR001650">
    <property type="entry name" value="Helicase_C-like"/>
</dbReference>
<dbReference type="PANTHER" id="PTHR18934:SF136">
    <property type="entry name" value="ATP-DEPENDENT RNA HELICASE DHX35-RELATED"/>
    <property type="match status" value="1"/>
</dbReference>
<evidence type="ECO:0000256" key="5">
    <source>
        <dbReference type="SAM" id="MobiDB-lite"/>
    </source>
</evidence>
<dbReference type="Pfam" id="PF04408">
    <property type="entry name" value="WHD_HA2"/>
    <property type="match status" value="1"/>
</dbReference>
<sequence length="684" mass="77338">MAKFLKPREDDDDNIVPTWQSDKPDVNTDNVTSFIFNSNVSLGLEQQKQRLPIFKNRNHILHLLESYQTLILVGETGSGKSTQVPQYLFEAGWCSGNRLIGITEPRRISVTSLATRVSDELRTQLGHIVGYTIRFDDCTTEDVTKIKYMTEGILMREMMTDPLLRKYAVIMLDEVHERTIFTDILMGLLKKILKKRSQLKLIISSATVDAEEICHFFNTSATNNATILSVKGQLYPVSINYAIDPIPNYVRGVVDTTIKLHEAMPVGDILAFVIGLEQIEHIVKLLKEYVNQRTDLKLLILPMHGSLPNNEQIKVFRPTPRGMRKIVIATNIAETSITIPGIVYVIDPGFVKAQWFNPNTLTNSLVVVPISKASAIQRAGRAGRVRSGYVYRLYTEDSFKQLNDSTPPEMQRTELSSAVLQLKALGIHNILRFAFPSPPPAQNLRVALELLFALGALDEEGNLTKPLGETMAELPLHPIHAKVLLGSGEFDCSEEIASILSLLQVQDIFIKPSSGALALKARVLKRNFEVEQGDLLTLLNIFSFYEKQDNKKEFCHKYFFNYKVLKRVTELKAQMISLLRKYNVPVVSSPRNTNAVLKCLASGFFSNAAYLHHSGSYHTVRGDEELHIHPSSVLYTLQQPQWVVFNEIVHTNRSYMKDLCVIDHNWLLELAPHYYQTVINYGGR</sequence>
<dbReference type="PROSITE" id="PS51192">
    <property type="entry name" value="HELICASE_ATP_BIND_1"/>
    <property type="match status" value="1"/>
</dbReference>
<dbReference type="InterPro" id="IPR002464">
    <property type="entry name" value="DNA/RNA_helicase_DEAH_CS"/>
</dbReference>
<dbReference type="PROSITE" id="PS00690">
    <property type="entry name" value="DEAH_ATP_HELICASE"/>
    <property type="match status" value="1"/>
</dbReference>
<dbReference type="EMBL" id="HBUF01221139">
    <property type="protein sequence ID" value="CAG6669474.1"/>
    <property type="molecule type" value="Transcribed_RNA"/>
</dbReference>
<keyword evidence="3" id="KW-0378">Hydrolase</keyword>
<keyword evidence="8" id="KW-0347">Helicase</keyword>
<dbReference type="GO" id="GO:0003723">
    <property type="term" value="F:RNA binding"/>
    <property type="evidence" value="ECO:0007669"/>
    <property type="project" value="TreeGrafter"/>
</dbReference>
<dbReference type="SMART" id="SM00847">
    <property type="entry name" value="HA2"/>
    <property type="match status" value="1"/>
</dbReference>
<evidence type="ECO:0000256" key="3">
    <source>
        <dbReference type="ARBA" id="ARBA00022801"/>
    </source>
</evidence>
<dbReference type="GO" id="GO:0071013">
    <property type="term" value="C:catalytic step 2 spliceosome"/>
    <property type="evidence" value="ECO:0007669"/>
    <property type="project" value="TreeGrafter"/>
</dbReference>
<dbReference type="GO" id="GO:0016787">
    <property type="term" value="F:hydrolase activity"/>
    <property type="evidence" value="ECO:0007669"/>
    <property type="project" value="UniProtKB-KW"/>
</dbReference>
<dbReference type="Gene3D" id="3.40.50.300">
    <property type="entry name" value="P-loop containing nucleotide triphosphate hydrolases"/>
    <property type="match status" value="2"/>
</dbReference>
<dbReference type="PROSITE" id="PS51194">
    <property type="entry name" value="HELICASE_CTER"/>
    <property type="match status" value="1"/>
</dbReference>
<dbReference type="SUPFAM" id="SSF52540">
    <property type="entry name" value="P-loop containing nucleoside triphosphate hydrolases"/>
    <property type="match status" value="1"/>
</dbReference>
<dbReference type="SMART" id="SM00487">
    <property type="entry name" value="DEXDc"/>
    <property type="match status" value="1"/>
</dbReference>
<evidence type="ECO:0000259" key="7">
    <source>
        <dbReference type="PROSITE" id="PS51194"/>
    </source>
</evidence>
<dbReference type="CDD" id="cd18791">
    <property type="entry name" value="SF2_C_RHA"/>
    <property type="match status" value="1"/>
</dbReference>
<dbReference type="InterPro" id="IPR048333">
    <property type="entry name" value="HA2_WH"/>
</dbReference>
<organism evidence="8">
    <name type="scientific">Cacopsylla melanoneura</name>
    <dbReference type="NCBI Taxonomy" id="428564"/>
    <lineage>
        <taxon>Eukaryota</taxon>
        <taxon>Metazoa</taxon>
        <taxon>Ecdysozoa</taxon>
        <taxon>Arthropoda</taxon>
        <taxon>Hexapoda</taxon>
        <taxon>Insecta</taxon>
        <taxon>Pterygota</taxon>
        <taxon>Neoptera</taxon>
        <taxon>Paraneoptera</taxon>
        <taxon>Hemiptera</taxon>
        <taxon>Sternorrhyncha</taxon>
        <taxon>Psylloidea</taxon>
        <taxon>Psyllidae</taxon>
        <taxon>Psyllinae</taxon>
        <taxon>Cacopsylla</taxon>
    </lineage>
</organism>
<reference evidence="8" key="1">
    <citation type="submission" date="2021-05" db="EMBL/GenBank/DDBJ databases">
        <authorList>
            <person name="Alioto T."/>
            <person name="Alioto T."/>
            <person name="Gomez Garrido J."/>
        </authorList>
    </citation>
    <scope>NUCLEOTIDE SEQUENCE</scope>
</reference>
<dbReference type="InterPro" id="IPR011709">
    <property type="entry name" value="DEAD-box_helicase_OB_fold"/>
</dbReference>
<dbReference type="GO" id="GO:0005524">
    <property type="term" value="F:ATP binding"/>
    <property type="evidence" value="ECO:0007669"/>
    <property type="project" value="UniProtKB-KW"/>
</dbReference>
<dbReference type="Gene3D" id="1.20.120.1080">
    <property type="match status" value="1"/>
</dbReference>
<dbReference type="Pfam" id="PF07717">
    <property type="entry name" value="OB_NTP_bind"/>
    <property type="match status" value="1"/>
</dbReference>
<dbReference type="InterPro" id="IPR014001">
    <property type="entry name" value="Helicase_ATP-bd"/>
</dbReference>
<dbReference type="EMBL" id="HBUF01519212">
    <property type="protein sequence ID" value="CAG6748457.1"/>
    <property type="molecule type" value="Transcribed_RNA"/>
</dbReference>
<dbReference type="FunFam" id="3.40.50.300:FF:002204">
    <property type="entry name" value="Uncharacterized protein, isoform C"/>
    <property type="match status" value="1"/>
</dbReference>
<dbReference type="EMBL" id="HBUF01221140">
    <property type="protein sequence ID" value="CAG6669475.1"/>
    <property type="molecule type" value="Transcribed_RNA"/>
</dbReference>
<dbReference type="GO" id="GO:0003724">
    <property type="term" value="F:RNA helicase activity"/>
    <property type="evidence" value="ECO:0007669"/>
    <property type="project" value="UniProtKB-EC"/>
</dbReference>
<protein>
    <recommendedName>
        <fullName evidence="1">RNA helicase</fullName>
        <ecNumber evidence="1">3.6.4.13</ecNumber>
    </recommendedName>
</protein>
<keyword evidence="2" id="KW-0547">Nucleotide-binding</keyword>
<dbReference type="InterPro" id="IPR007502">
    <property type="entry name" value="Helicase-assoc_dom"/>
</dbReference>
<dbReference type="PANTHER" id="PTHR18934">
    <property type="entry name" value="ATP-DEPENDENT RNA HELICASE"/>
    <property type="match status" value="1"/>
</dbReference>
<dbReference type="InterPro" id="IPR027417">
    <property type="entry name" value="P-loop_NTPase"/>
</dbReference>
<feature type="region of interest" description="Disordered" evidence="5">
    <location>
        <begin position="1"/>
        <end position="24"/>
    </location>
</feature>
<proteinExistence type="predicted"/>
<evidence type="ECO:0000256" key="1">
    <source>
        <dbReference type="ARBA" id="ARBA00012552"/>
    </source>
</evidence>
<dbReference type="AlphaFoldDB" id="A0A8D8VVK1"/>
<feature type="domain" description="Helicase C-terminal" evidence="7">
    <location>
        <begin position="252"/>
        <end position="426"/>
    </location>
</feature>